<dbReference type="SUPFAM" id="SSF75169">
    <property type="entry name" value="DsrEFH-like"/>
    <property type="match status" value="1"/>
</dbReference>
<accession>A0A0F9CCF3</accession>
<name>A0A0F9CCF3_9ZZZZ</name>
<dbReference type="InterPro" id="IPR003787">
    <property type="entry name" value="Sulphur_relay_DsrE/F-like"/>
</dbReference>
<reference evidence="1" key="1">
    <citation type="journal article" date="2015" name="Nature">
        <title>Complex archaea that bridge the gap between prokaryotes and eukaryotes.</title>
        <authorList>
            <person name="Spang A."/>
            <person name="Saw J.H."/>
            <person name="Jorgensen S.L."/>
            <person name="Zaremba-Niedzwiedzka K."/>
            <person name="Martijn J."/>
            <person name="Lind A.E."/>
            <person name="van Eijk R."/>
            <person name="Schleper C."/>
            <person name="Guy L."/>
            <person name="Ettema T.J."/>
        </authorList>
    </citation>
    <scope>NUCLEOTIDE SEQUENCE</scope>
</reference>
<protein>
    <submittedName>
        <fullName evidence="1">Uncharacterized protein</fullName>
    </submittedName>
</protein>
<gene>
    <name evidence="1" type="ORF">LCGC14_2418910</name>
</gene>
<dbReference type="Gene3D" id="3.40.1260.10">
    <property type="entry name" value="DsrEFH-like"/>
    <property type="match status" value="1"/>
</dbReference>
<dbReference type="PANTHER" id="PTHR37691:SF1">
    <property type="entry name" value="BLR3518 PROTEIN"/>
    <property type="match status" value="1"/>
</dbReference>
<dbReference type="AlphaFoldDB" id="A0A0F9CCF3"/>
<dbReference type="InterPro" id="IPR027396">
    <property type="entry name" value="DsrEFH-like"/>
</dbReference>
<sequence length="186" mass="20004">MKKLIYAMAMLLALTVAPITAGAAGSTSNPDWQYPEIENFGRIQPLPDAVNQPALDQTHKAAFSVTRKAKDRGQPNPDLERVARAVNLFASAGVPQAKRDFVAVIYGPATPSVLNDAQYNKRFGQKNPNRELIAALRNAGVKVHVCGQALAGHGFDQAWVDPNVDIALSALSDLVIYGNRGYALIP</sequence>
<proteinExistence type="predicted"/>
<comment type="caution">
    <text evidence="1">The sequence shown here is derived from an EMBL/GenBank/DDBJ whole genome shotgun (WGS) entry which is preliminary data.</text>
</comment>
<evidence type="ECO:0000313" key="1">
    <source>
        <dbReference type="EMBL" id="KKL24082.1"/>
    </source>
</evidence>
<dbReference type="Pfam" id="PF02635">
    <property type="entry name" value="DsrE"/>
    <property type="match status" value="1"/>
</dbReference>
<dbReference type="PANTHER" id="PTHR37691">
    <property type="entry name" value="BLR3518 PROTEIN"/>
    <property type="match status" value="1"/>
</dbReference>
<dbReference type="EMBL" id="LAZR01036726">
    <property type="protein sequence ID" value="KKL24082.1"/>
    <property type="molecule type" value="Genomic_DNA"/>
</dbReference>
<organism evidence="1">
    <name type="scientific">marine sediment metagenome</name>
    <dbReference type="NCBI Taxonomy" id="412755"/>
    <lineage>
        <taxon>unclassified sequences</taxon>
        <taxon>metagenomes</taxon>
        <taxon>ecological metagenomes</taxon>
    </lineage>
</organism>